<dbReference type="AlphaFoldDB" id="A0ABD1WJ83"/>
<proteinExistence type="predicted"/>
<dbReference type="Proteomes" id="UP001604277">
    <property type="component" value="Unassembled WGS sequence"/>
</dbReference>
<organism evidence="1 2">
    <name type="scientific">Forsythia ovata</name>
    <dbReference type="NCBI Taxonomy" id="205694"/>
    <lineage>
        <taxon>Eukaryota</taxon>
        <taxon>Viridiplantae</taxon>
        <taxon>Streptophyta</taxon>
        <taxon>Embryophyta</taxon>
        <taxon>Tracheophyta</taxon>
        <taxon>Spermatophyta</taxon>
        <taxon>Magnoliopsida</taxon>
        <taxon>eudicotyledons</taxon>
        <taxon>Gunneridae</taxon>
        <taxon>Pentapetalae</taxon>
        <taxon>asterids</taxon>
        <taxon>lamiids</taxon>
        <taxon>Lamiales</taxon>
        <taxon>Oleaceae</taxon>
        <taxon>Forsythieae</taxon>
        <taxon>Forsythia</taxon>
    </lineage>
</organism>
<accession>A0ABD1WJ83</accession>
<keyword evidence="2" id="KW-1185">Reference proteome</keyword>
<reference evidence="2" key="1">
    <citation type="submission" date="2024-07" db="EMBL/GenBank/DDBJ databases">
        <title>Two chromosome-level genome assemblies of Korean endemic species Abeliophyllum distichum and Forsythia ovata (Oleaceae).</title>
        <authorList>
            <person name="Jang H."/>
        </authorList>
    </citation>
    <scope>NUCLEOTIDE SEQUENCE [LARGE SCALE GENOMIC DNA]</scope>
</reference>
<evidence type="ECO:0000313" key="1">
    <source>
        <dbReference type="EMBL" id="KAL2549602.1"/>
    </source>
</evidence>
<comment type="caution">
    <text evidence="1">The sequence shown here is derived from an EMBL/GenBank/DDBJ whole genome shotgun (WGS) entry which is preliminary data.</text>
</comment>
<evidence type="ECO:0000313" key="2">
    <source>
        <dbReference type="Proteomes" id="UP001604277"/>
    </source>
</evidence>
<protein>
    <submittedName>
        <fullName evidence="1">Pumilio-like protein 1-like</fullName>
    </submittedName>
</protein>
<gene>
    <name evidence="1" type="ORF">Fot_11132</name>
</gene>
<dbReference type="EMBL" id="JBFOLJ010000003">
    <property type="protein sequence ID" value="KAL2549602.1"/>
    <property type="molecule type" value="Genomic_DNA"/>
</dbReference>
<sequence>MISEMRMQSILGSHNSNEYEELAMLLRERTAQEWASDSEKELSLSSGSDPPIVEASILDSGGGHLEELRSDPAYISYYYQNVHLSNSCPPCSPGKICGWHNGCRVRVGV</sequence>
<name>A0ABD1WJ83_9LAMI</name>